<keyword evidence="3" id="KW-1185">Reference proteome</keyword>
<comment type="caution">
    <text evidence="2">The sequence shown here is derived from an EMBL/GenBank/DDBJ whole genome shotgun (WGS) entry which is preliminary data.</text>
</comment>
<dbReference type="Proteomes" id="UP000247973">
    <property type="component" value="Unassembled WGS sequence"/>
</dbReference>
<sequence>MKAISKIFGLMLTIAVAFSSCGGDDDNGDGKSEYTLKDAICKYSHDLGIASAGAQTITLQTTTNLDDMLKGYDYVAPITGGTMNLTKVTSIEIVGLKEGVVLQKFSLTINGVTKEFGDITTAKIELYNDVNLEYFKNVFNTMVSQKKLIVSATFTPSSKITDADALKVNFAFNGNFTYRK</sequence>
<dbReference type="AlphaFoldDB" id="A0A2V3PKI3"/>
<evidence type="ECO:0000313" key="3">
    <source>
        <dbReference type="Proteomes" id="UP000247973"/>
    </source>
</evidence>
<dbReference type="OrthoDB" id="1447167at2"/>
<feature type="chain" id="PRO_5016152577" description="Calycin-like beta-barrel protein" evidence="1">
    <location>
        <begin position="20"/>
        <end position="180"/>
    </location>
</feature>
<dbReference type="RefSeq" id="WP_110311989.1">
    <property type="nucleotide sequence ID" value="NZ_QICL01000028.1"/>
</dbReference>
<protein>
    <recommendedName>
        <fullName evidence="4">Calycin-like beta-barrel protein</fullName>
    </recommendedName>
</protein>
<evidence type="ECO:0008006" key="4">
    <source>
        <dbReference type="Google" id="ProtNLM"/>
    </source>
</evidence>
<accession>A0A2V3PKI3</accession>
<organism evidence="2 3">
    <name type="scientific">Dysgonomonas alginatilytica</name>
    <dbReference type="NCBI Taxonomy" id="1605892"/>
    <lineage>
        <taxon>Bacteria</taxon>
        <taxon>Pseudomonadati</taxon>
        <taxon>Bacteroidota</taxon>
        <taxon>Bacteroidia</taxon>
        <taxon>Bacteroidales</taxon>
        <taxon>Dysgonomonadaceae</taxon>
        <taxon>Dysgonomonas</taxon>
    </lineage>
</organism>
<keyword evidence="1" id="KW-0732">Signal</keyword>
<proteinExistence type="predicted"/>
<reference evidence="2 3" key="1">
    <citation type="submission" date="2018-03" db="EMBL/GenBank/DDBJ databases">
        <title>Genomic Encyclopedia of Archaeal and Bacterial Type Strains, Phase II (KMG-II): from individual species to whole genera.</title>
        <authorList>
            <person name="Goeker M."/>
        </authorList>
    </citation>
    <scope>NUCLEOTIDE SEQUENCE [LARGE SCALE GENOMIC DNA]</scope>
    <source>
        <strain evidence="2 3">DSM 100214</strain>
    </source>
</reference>
<dbReference type="EMBL" id="QICL01000028">
    <property type="protein sequence ID" value="PXV60927.1"/>
    <property type="molecule type" value="Genomic_DNA"/>
</dbReference>
<evidence type="ECO:0000313" key="2">
    <source>
        <dbReference type="EMBL" id="PXV60927.1"/>
    </source>
</evidence>
<feature type="signal peptide" evidence="1">
    <location>
        <begin position="1"/>
        <end position="19"/>
    </location>
</feature>
<dbReference type="PROSITE" id="PS51257">
    <property type="entry name" value="PROKAR_LIPOPROTEIN"/>
    <property type="match status" value="1"/>
</dbReference>
<name>A0A2V3PKI3_9BACT</name>
<evidence type="ECO:0000256" key="1">
    <source>
        <dbReference type="SAM" id="SignalP"/>
    </source>
</evidence>
<gene>
    <name evidence="2" type="ORF">CLV62_12814</name>
</gene>